<comment type="catalytic activity">
    <reaction evidence="1">
        <text>S-ubiquitinyl-[E2 ubiquitin-conjugating enzyme]-L-cysteine + [acceptor protein]-L-lysine = [E2 ubiquitin-conjugating enzyme]-L-cysteine + N(6)-ubiquitinyl-[acceptor protein]-L-lysine.</text>
        <dbReference type="EC" id="2.3.2.26"/>
    </reaction>
</comment>
<dbReference type="OrthoDB" id="8068875at2759"/>
<dbReference type="InterPro" id="IPR050409">
    <property type="entry name" value="E3_ubiq-protein_ligase"/>
</dbReference>
<keyword evidence="9" id="KW-0539">Nucleus</keyword>
<dbReference type="Gene3D" id="3.90.1750.10">
    <property type="entry name" value="Hect, E3 ligase catalytic domains"/>
    <property type="match status" value="1"/>
</dbReference>
<dbReference type="GO" id="GO:0051028">
    <property type="term" value="P:mRNA transport"/>
    <property type="evidence" value="ECO:0007669"/>
    <property type="project" value="UniProtKB-KW"/>
</dbReference>
<feature type="compositionally biased region" description="Acidic residues" evidence="13">
    <location>
        <begin position="2425"/>
        <end position="2442"/>
    </location>
</feature>
<feature type="region of interest" description="Disordered" evidence="13">
    <location>
        <begin position="1638"/>
        <end position="1663"/>
    </location>
</feature>
<dbReference type="Proteomes" id="UP000005222">
    <property type="component" value="Chromosome C"/>
</dbReference>
<dbReference type="InterPro" id="IPR010309">
    <property type="entry name" value="E3_Ub_ligase_DUF908"/>
</dbReference>
<protein>
    <recommendedName>
        <fullName evidence="4">HECT-type E3 ubiquitin transferase</fullName>
        <ecNumber evidence="4">2.3.2.26</ecNumber>
    </recommendedName>
    <alternativeName>
        <fullName evidence="11">HECT-type E3 ubiquitin transferase TOM1</fullName>
    </alternativeName>
</protein>
<dbReference type="InterPro" id="IPR010314">
    <property type="entry name" value="E3_Ub_ligase_DUF913"/>
</dbReference>
<dbReference type="EMBL" id="FO082056">
    <property type="protein sequence ID" value="CCE78973.1"/>
    <property type="molecule type" value="Genomic_DNA"/>
</dbReference>
<dbReference type="FunCoup" id="G8YQN8">
    <property type="interactions" value="1825"/>
</dbReference>
<dbReference type="Pfam" id="PF14377">
    <property type="entry name" value="UBM"/>
    <property type="match status" value="2"/>
</dbReference>
<dbReference type="CDD" id="cd00078">
    <property type="entry name" value="HECTc"/>
    <property type="match status" value="1"/>
</dbReference>
<feature type="domain" description="HECT" evidence="14">
    <location>
        <begin position="2974"/>
        <end position="3310"/>
    </location>
</feature>
<evidence type="ECO:0000256" key="1">
    <source>
        <dbReference type="ARBA" id="ARBA00000885"/>
    </source>
</evidence>
<feature type="region of interest" description="Disordered" evidence="13">
    <location>
        <begin position="963"/>
        <end position="992"/>
    </location>
</feature>
<dbReference type="Pfam" id="PF00632">
    <property type="entry name" value="HECT"/>
    <property type="match status" value="1"/>
</dbReference>
<dbReference type="FunFam" id="3.30.2410.10:FF:000004">
    <property type="entry name" value="E3 ubiquitin-protein ligase HUWE1, variant"/>
    <property type="match status" value="1"/>
</dbReference>
<keyword evidence="7 12" id="KW-0833">Ubl conjugation pathway</keyword>
<dbReference type="GO" id="GO:0061630">
    <property type="term" value="F:ubiquitin protein ligase activity"/>
    <property type="evidence" value="ECO:0007669"/>
    <property type="project" value="UniProtKB-EC"/>
</dbReference>
<feature type="region of interest" description="Disordered" evidence="13">
    <location>
        <begin position="2302"/>
        <end position="2340"/>
    </location>
</feature>
<dbReference type="Gene3D" id="1.25.10.10">
    <property type="entry name" value="Leucine-rich Repeat Variant"/>
    <property type="match status" value="1"/>
</dbReference>
<evidence type="ECO:0000256" key="10">
    <source>
        <dbReference type="ARBA" id="ARBA00034494"/>
    </source>
</evidence>
<evidence type="ECO:0000259" key="14">
    <source>
        <dbReference type="PROSITE" id="PS50237"/>
    </source>
</evidence>
<evidence type="ECO:0000256" key="12">
    <source>
        <dbReference type="PROSITE-ProRule" id="PRU00104"/>
    </source>
</evidence>
<dbReference type="eggNOG" id="KOG0939">
    <property type="taxonomic scope" value="Eukaryota"/>
</dbReference>
<dbReference type="GO" id="GO:0000209">
    <property type="term" value="P:protein polyubiquitination"/>
    <property type="evidence" value="ECO:0007669"/>
    <property type="project" value="TreeGrafter"/>
</dbReference>
<dbReference type="InterPro" id="IPR025527">
    <property type="entry name" value="HUWE1/Rev1_UBM"/>
</dbReference>
<dbReference type="STRING" id="559304.G8YQN8"/>
<dbReference type="PANTHER" id="PTHR11254:SF67">
    <property type="entry name" value="E3 UBIQUITIN-PROTEIN LIGASE HUWE1"/>
    <property type="match status" value="1"/>
</dbReference>
<feature type="compositionally biased region" description="Basic and acidic residues" evidence="13">
    <location>
        <begin position="2452"/>
        <end position="2463"/>
    </location>
</feature>
<evidence type="ECO:0000256" key="11">
    <source>
        <dbReference type="ARBA" id="ARBA00076267"/>
    </source>
</evidence>
<dbReference type="UniPathway" id="UPA00143"/>
<feature type="active site" description="Glycyl thioester intermediate" evidence="12">
    <location>
        <position position="3277"/>
    </location>
</feature>
<dbReference type="SUPFAM" id="SSF48371">
    <property type="entry name" value="ARM repeat"/>
    <property type="match status" value="1"/>
</dbReference>
<keyword evidence="17" id="KW-1185">Reference proteome</keyword>
<feature type="region of interest" description="Disordered" evidence="13">
    <location>
        <begin position="1992"/>
        <end position="2091"/>
    </location>
</feature>
<comment type="similarity">
    <text evidence="10">Belongs to the UPL family. TOM1/PTR1 subfamily.</text>
</comment>
<dbReference type="PANTHER" id="PTHR11254">
    <property type="entry name" value="HECT DOMAIN UBIQUITIN-PROTEIN LIGASE"/>
    <property type="match status" value="1"/>
</dbReference>
<comment type="subcellular location">
    <subcellularLocation>
        <location evidence="2">Nucleus</location>
    </subcellularLocation>
</comment>
<evidence type="ECO:0000256" key="9">
    <source>
        <dbReference type="ARBA" id="ARBA00023242"/>
    </source>
</evidence>
<dbReference type="FunFam" id="3.90.1750.10:FF:000003">
    <property type="entry name" value="E3 ubiquitin-protein ligase UPL1"/>
    <property type="match status" value="1"/>
</dbReference>
<dbReference type="Gene3D" id="3.30.2160.10">
    <property type="entry name" value="Hect, E3 ligase catalytic domain"/>
    <property type="match status" value="1"/>
</dbReference>
<dbReference type="InParanoid" id="G8YQN8"/>
<evidence type="ECO:0000256" key="2">
    <source>
        <dbReference type="ARBA" id="ARBA00004123"/>
    </source>
</evidence>
<keyword evidence="6" id="KW-0808">Transferase</keyword>
<dbReference type="GO" id="GO:0005634">
    <property type="term" value="C:nucleus"/>
    <property type="evidence" value="ECO:0007669"/>
    <property type="project" value="UniProtKB-SubCell"/>
</dbReference>
<dbReference type="PROSITE" id="PS50237">
    <property type="entry name" value="HECT"/>
    <property type="match status" value="1"/>
</dbReference>
<feature type="compositionally biased region" description="Acidic residues" evidence="13">
    <location>
        <begin position="2103"/>
        <end position="2115"/>
    </location>
</feature>
<name>G8YQN8_PICSO</name>
<proteinExistence type="inferred from homology"/>
<evidence type="ECO:0000256" key="5">
    <source>
        <dbReference type="ARBA" id="ARBA00022448"/>
    </source>
</evidence>
<dbReference type="EC" id="2.3.2.26" evidence="4"/>
<evidence type="ECO:0000313" key="15">
    <source>
        <dbReference type="EMBL" id="CCE78387.1"/>
    </source>
</evidence>
<evidence type="ECO:0000256" key="7">
    <source>
        <dbReference type="ARBA" id="ARBA00022786"/>
    </source>
</evidence>
<evidence type="ECO:0000256" key="6">
    <source>
        <dbReference type="ARBA" id="ARBA00022679"/>
    </source>
</evidence>
<dbReference type="InterPro" id="IPR011989">
    <property type="entry name" value="ARM-like"/>
</dbReference>
<dbReference type="GO" id="GO:0006511">
    <property type="term" value="P:ubiquitin-dependent protein catabolic process"/>
    <property type="evidence" value="ECO:0007669"/>
    <property type="project" value="TreeGrafter"/>
</dbReference>
<dbReference type="InterPro" id="IPR016024">
    <property type="entry name" value="ARM-type_fold"/>
</dbReference>
<dbReference type="Proteomes" id="UP000005222">
    <property type="component" value="Chromosome D"/>
</dbReference>
<evidence type="ECO:0000313" key="16">
    <source>
        <dbReference type="EMBL" id="CCE78973.1"/>
    </source>
</evidence>
<reference evidence="17" key="2">
    <citation type="journal article" date="2012" name="G3 (Bethesda)">
        <title>Pichia sorbitophila, an interspecies yeast hybrid reveals early steps of genome resolution following polyploidization.</title>
        <authorList>
            <person name="Leh Louis V."/>
            <person name="Despons L."/>
            <person name="Friedrich A."/>
            <person name="Martin T."/>
            <person name="Durrens P."/>
            <person name="Casaregola S."/>
            <person name="Neuveglise C."/>
            <person name="Fairhead C."/>
            <person name="Marck C."/>
            <person name="Cruz J.A."/>
            <person name="Straub M.L."/>
            <person name="Kugler V."/>
            <person name="Sacerdot C."/>
            <person name="Uzunov Z."/>
            <person name="Thierry A."/>
            <person name="Weiss S."/>
            <person name="Bleykasten C."/>
            <person name="De Montigny J."/>
            <person name="Jacques N."/>
            <person name="Jung P."/>
            <person name="Lemaire M."/>
            <person name="Mallet S."/>
            <person name="Morel G."/>
            <person name="Richard G.F."/>
            <person name="Sarkar A."/>
            <person name="Savel G."/>
            <person name="Schacherer J."/>
            <person name="Seret M.L."/>
            <person name="Talla E."/>
            <person name="Samson G."/>
            <person name="Jubin C."/>
            <person name="Poulain J."/>
            <person name="Vacherie B."/>
            <person name="Barbe V."/>
            <person name="Pelletier E."/>
            <person name="Sherman D.J."/>
            <person name="Westhof E."/>
            <person name="Weissenbach J."/>
            <person name="Baret P.V."/>
            <person name="Wincker P."/>
            <person name="Gaillardin C."/>
            <person name="Dujon B."/>
            <person name="Souciet J.L."/>
        </authorList>
    </citation>
    <scope>NUCLEOTIDE SEQUENCE [LARGE SCALE GENOMIC DNA]</scope>
    <source>
        <strain evidence="17">ATCC MYA-4447 / BCRC 22081 / CBS 7064 / NBRC 10061 / NRRL Y-12695</strain>
    </source>
</reference>
<accession>G8YQN8</accession>
<feature type="compositionally biased region" description="Acidic residues" evidence="13">
    <location>
        <begin position="2019"/>
        <end position="2091"/>
    </location>
</feature>
<evidence type="ECO:0000256" key="4">
    <source>
        <dbReference type="ARBA" id="ARBA00012485"/>
    </source>
</evidence>
<feature type="compositionally biased region" description="Acidic residues" evidence="13">
    <location>
        <begin position="1941"/>
        <end position="1957"/>
    </location>
</feature>
<feature type="compositionally biased region" description="Basic and acidic residues" evidence="13">
    <location>
        <begin position="253"/>
        <end position="266"/>
    </location>
</feature>
<feature type="region of interest" description="Disordered" evidence="13">
    <location>
        <begin position="228"/>
        <end position="266"/>
    </location>
</feature>
<feature type="compositionally biased region" description="Basic and acidic residues" evidence="13">
    <location>
        <begin position="2124"/>
        <end position="2138"/>
    </location>
</feature>
<feature type="region of interest" description="Disordered" evidence="13">
    <location>
        <begin position="2103"/>
        <end position="2150"/>
    </location>
</feature>
<dbReference type="FunFam" id="3.30.2160.10:FF:000001">
    <property type="entry name" value="E3 ubiquitin-protein ligase NEDD4-like"/>
    <property type="match status" value="1"/>
</dbReference>
<dbReference type="Gene3D" id="3.30.2410.10">
    <property type="entry name" value="Hect, E3 ligase catalytic domain"/>
    <property type="match status" value="1"/>
</dbReference>
<keyword evidence="5" id="KW-0813">Transport</keyword>
<dbReference type="SMART" id="SM00119">
    <property type="entry name" value="HECTc"/>
    <property type="match status" value="1"/>
</dbReference>
<evidence type="ECO:0000256" key="8">
    <source>
        <dbReference type="ARBA" id="ARBA00022816"/>
    </source>
</evidence>
<evidence type="ECO:0000256" key="13">
    <source>
        <dbReference type="SAM" id="MobiDB-lite"/>
    </source>
</evidence>
<dbReference type="Pfam" id="PF06012">
    <property type="entry name" value="DUF908"/>
    <property type="match status" value="1"/>
</dbReference>
<dbReference type="SUPFAM" id="SSF56204">
    <property type="entry name" value="Hect, E3 ligase catalytic domain"/>
    <property type="match status" value="1"/>
</dbReference>
<dbReference type="Pfam" id="PF06025">
    <property type="entry name" value="DUF913"/>
    <property type="match status" value="1"/>
</dbReference>
<feature type="compositionally biased region" description="Polar residues" evidence="13">
    <location>
        <begin position="228"/>
        <end position="244"/>
    </location>
</feature>
<sequence>MIISKRQHLEKVEMAAPLKPLIDSLTNCDLEELPGLLKKNLKWERPRGDLFHWVPLLNRFDDIFEKQIKKYGLDEEHPQLRMISESDQELLIACLQFSLLLFEHCSNTSIYSSRERIFSLINTPTIDVRLAALEFGVALSEKYIQTSSDNYSAPKSVELKVLQLAKVFPPPVPSNFNPQKKDDENEEDASTCVLGDHYGLLDSISVKSPYPSKWKNLNFQYYRVQNNSTQGEAQPKNSNEGANTHRSKKHKQKSDSKSAKKNAEKKGLPEGLTSFSLHEDMIRKLSLEQIFDKASEVIPNELWFDFANVALVTRSFNNKAYESLKLREKLLRMKCLSIAFISCMCSCEFTASRYFEAEPYIFSFLVDLIQPENSENISSEVYLSAVKALEAISLNRVWGSDLIRCMSGNVSHGTLFQIIRHINRKVRHEIDDGNEEAYIRFFDILGNLIESKSLTPRLTAGGILNDLMSFLSVRSKYRWPCSAAVHLLSVLLNTAPNCFDDFVQNNGFQLLIDVIGDEVNFALDNPDYGGGAPKYTITHYSITFRQANYIRNLLKLVSHLIQSEAGDRLRNLFDSPILESFNKIMNNPSVFGPLILSATLDCVFYIIHNEPTAFSILNEAQVVDTILHNFDRFFIPSSDLLLSLPEVIGAVCLNNDGLKKVIDLNIIATYFSFFYKLDCVKEFVRSDMTISLGCSFDELGRHYPSLKPIIMEEIKNLIKNVPAYINEKLTGVKFYNSEMGALFHNKDEEALLNEEGNDQIVTWESLDAAYLADNVFYFFSGLFLETNQWGNDAISSIPYEDWAAFMTLTNIPFDYTTSHGYSTFVGILKYFDDENRSYGLPVAFKMLLSLMDSPAIQEFIHFNDTGSSFFDRFEEDPIAGTEFLKQINSLNTLLYTFTKIYINPYLMFHERFNQLAELFGAKGENNRKGFNLIGDLGLFLRRCIIEEIVIRSRLPDEISKKSVPLMEKHSDSPPLQVYSVEPPSKEEKQDGTSAKYKNTLQIRFFMYRFQNYISSLFCSIGKICMHRRQDLINPDWRRSAVGMTLELGKLYSNLVKFDCDDQNIKSCYLLVMANIILYSISQKERANRDTIHTSLAISLYQNGCFDTLKDISIEYWNRLLHMDQADAEKTSELSFIGIYESSVVKNILSQIFLIFGKIVNSDAIPNLPSAKYFYKGYNNDPDMLLIPSFLIQTRYLALQMVLSIIGSSSALFAEKEGISAKNIPSPLIEQVIFITKHIWNGKKEAAEARFVPLSVENVSPPCEEVDYLTSRGLSVAQAEQFFKSGYELADIEQNKWPQLDVDESVWYDIAEDIKHRNITFDIPSNFTTTENLNELRACESAYFTKCWFKISTCYPKVIESIADMLLSSSSDFELLASSLFGYFIEMRNSGSSSESCGSLMHLLCILLKSDKVSTSTNDLFHKVTLFMVDELKNNVKSVNETYFSHGLLILEQVILYKSLPRAEECKHRVVSDYDGAPYQLDDVTYNVVFSEIVKLEGLENIDSALAVVRILVLYAKNHDFADHIISSKIMEQMISFLRNYAKSEKTDLYQMALIVLIRRCFESKDVLQVNMAAELSNTFRGSIKGKRDLQSILRESSAVVLRDPELFVDVISKDLRLDNYDGGELFPSKLTVFRCKPHERPQEDTEMEDVSQSDKGDESSQQAMGSTGIVHYLLSELMDVSKKDWITDSEEGSKQANNSKKDSDLQVFKNMHFTYACFLLQTLVELLGSYKQPKLEFLTFSKKNNKEIKPRTTALNFLIHQLIPTKSLVKTKGVEQDRRGAISSLTKEAILALVSTPILDEDNKPDPKKEDKEMSFIRRFYVDTLSKILNDTMSAPCSTSSRYSKLVDLFDLCGALLSQKLREMVGPLFNSNAVKYDSYYISKALIDRQIPSQITSIIAEFDPNFPDIQRLIKLALKPITLLGKIKSEYQDIFEADHQGDKEDDEIVPEDDDKDDTPDLFRNSTLGMYDVEFDTEDEEMDYYDEGDALEVLSSEEEMSEENSHDDDDNELSAMNSSMEEGNDDISLDEEFEEEDYGSDSGNEDISDAGDIEIIDELNIDSNDDNESLEGDDSAEYYEYEEGDDDGSDYDEDELDGWIEAFEDENESSNEIGEEHDDAGASGVESLRRSRRDTSRDLLGADHSSLESGDDYDDEISVIDEDEEGGIVNGTDNRRRARDFASTFFDALRPAIGQSNIASLFEGLLTGVNSENGLLRGTIHISGPGSSSRSVGNMLHVGTKNKKDISDISKMYIKSTRERWYDAMNMFYFKVREKAVSQVIPAIINRIEAESVELCKKKKEEIEKARKEREEKRKRREEEERKKREEEAKERANSESHVENREPVMVRIGDREVDLSGTDIDPEFFEALPDDMREEVFTQHVRERRANATSTGTNAREIDPDFLDALPEQIRDEILQQESMARRFSAIEDDLSFPEDEEDDDELEMANIGDDGDASSHLRRSDRSTANEAPPKKTKKFFFTPLIERAGVAALIRLLFVPQPIYQREYIHQALEYACNNKQTRTEVMGLLVAVLHEGLSSQKLIEKVYSQVTIKARNQNSPKQAKNHVQFPLGASPIVVGNQVIEVINYLLEKNSHMRYYLLTEHDNPFLLKKVNPQTKLKESLKKQDKFPINFLLGLLQIPLLKEEQTFMDLLARVLQIATRPLHAIKKAAENAEGHSQPPIPPPVISEYNFSQIIKLLTLNDCPNTTFRRTISAMQNLSVLPKAQEIFTMELSDSATKLGQTIISHLNNLTKEISSSAAYDVENKSLAKLSASSSEEAKLLRILTALDYMYESREKQKQDKKNDSETLESPDEIEELTDLYKKLSLGTLWDSLSDCLRVLEERKNLTNIATALLPLIESLMVVCKHSKVKDVPVKEPVRYEAKKVDFSKEPIENLFFSFTDEHKKILNQMVRTNPNLMSGPFGMLVRNPRVLEFDNKKNYFDRKLHKTKNDDSKLAITIRRDQVFLDSYRALFFKSKDEFKNSTLEVNFKGESGIDAGGVTREWYQVLSRQMFNPDYALFTPVASDETTFHPNRTSYVNPEHLSFFKFIGKVIGKAIFDNCFLDCHFSRAVYKRILGKPVSLKDMETLDLEYFRSLMWMLENDITDVITEDFSVETDDYGEHKIIDLIPNGRNIDVTEENKHEYVKLVVEYRLQTSVLEQMDHFLQGFHEIIPKELIAIFDEQELELLISGLPDIDVTDWQNNTVYNNYSPSTEQIQWFWRAVKSFDNEERAKLLQFATGTSKVPLNGFKELTGSNGTCKFSIHRDYGSTDRLPSSHTCFNQIDLPAYESYEMLRGALLLAIREGHEGFGLA</sequence>
<keyword evidence="8" id="KW-0509">mRNA transport</keyword>
<dbReference type="InterPro" id="IPR035983">
    <property type="entry name" value="Hect_E3_ubiquitin_ligase"/>
</dbReference>
<feature type="compositionally biased region" description="Acidic residues" evidence="13">
    <location>
        <begin position="1992"/>
        <end position="2009"/>
    </location>
</feature>
<gene>
    <name evidence="16" type="primary">Piso0_001009</name>
    <name evidence="15" type="ORF">GNLVRS01_PISO0C08890g</name>
    <name evidence="16" type="ORF">GNLVRS01_PISO0D08957g</name>
</gene>
<reference evidence="16" key="1">
    <citation type="submission" date="2011-10" db="EMBL/GenBank/DDBJ databases">
        <authorList>
            <person name="Genoscope - CEA"/>
        </authorList>
    </citation>
    <scope>NUCLEOTIDE SEQUENCE</scope>
</reference>
<organism evidence="16 17">
    <name type="scientific">Pichia sorbitophila (strain ATCC MYA-4447 / BCRC 22081 / CBS 7064 / NBRC 10061 / NRRL Y-12695)</name>
    <name type="common">Hybrid yeast</name>
    <dbReference type="NCBI Taxonomy" id="559304"/>
    <lineage>
        <taxon>Eukaryota</taxon>
        <taxon>Fungi</taxon>
        <taxon>Dikarya</taxon>
        <taxon>Ascomycota</taxon>
        <taxon>Saccharomycotina</taxon>
        <taxon>Pichiomycetes</taxon>
        <taxon>Debaryomycetaceae</taxon>
        <taxon>Millerozyma</taxon>
    </lineage>
</organism>
<feature type="region of interest" description="Disordered" evidence="13">
    <location>
        <begin position="2425"/>
        <end position="2469"/>
    </location>
</feature>
<feature type="region of interest" description="Disordered" evidence="13">
    <location>
        <begin position="1936"/>
        <end position="1966"/>
    </location>
</feature>
<evidence type="ECO:0000256" key="3">
    <source>
        <dbReference type="ARBA" id="ARBA00004906"/>
    </source>
</evidence>
<dbReference type="EMBL" id="FO082057">
    <property type="protein sequence ID" value="CCE78387.1"/>
    <property type="molecule type" value="Genomic_DNA"/>
</dbReference>
<dbReference type="InterPro" id="IPR000569">
    <property type="entry name" value="HECT_dom"/>
</dbReference>
<dbReference type="GO" id="GO:0005737">
    <property type="term" value="C:cytoplasm"/>
    <property type="evidence" value="ECO:0007669"/>
    <property type="project" value="TreeGrafter"/>
</dbReference>
<dbReference type="OMA" id="DCHFSRE"/>
<comment type="pathway">
    <text evidence="3">Protein modification; protein ubiquitination.</text>
</comment>
<dbReference type="HOGENOM" id="CLU_000215_0_1_1"/>
<evidence type="ECO:0000313" key="17">
    <source>
        <dbReference type="Proteomes" id="UP000005222"/>
    </source>
</evidence>